<sequence length="230" mass="26152">MKFYIPLTLEQDFIDWLKTDVPNINYDFELVRDWYARSQTGYAPVSLRAMLFSIEWKSKVGNSDASSNFKTSYEVPIRKGDIVIREDGSIFMLNWTVQRHPNNQSTQAVDCNASLEFTRHVDETLDERGYLLEEAHDEVIAPAIPCVFSEYTGRPDYAASYNTPGISADHLLNVQVQYNATTKAIRVGDEFLLYGHRYRVVNWVGTEIDMNASYGIINLMARKAAGGETA</sequence>
<name>A0A9D1STP2_9FIRM</name>
<organism evidence="1 2">
    <name type="scientific">Candidatus Aphodomorpha intestinavium</name>
    <dbReference type="NCBI Taxonomy" id="2840672"/>
    <lineage>
        <taxon>Bacteria</taxon>
        <taxon>Bacillati</taxon>
        <taxon>Bacillota</taxon>
        <taxon>Clostridia</taxon>
        <taxon>Eubacteriales</taxon>
        <taxon>Candidatus Aphodomorpha</taxon>
    </lineage>
</organism>
<proteinExistence type="predicted"/>
<evidence type="ECO:0000313" key="2">
    <source>
        <dbReference type="Proteomes" id="UP000824128"/>
    </source>
</evidence>
<protein>
    <submittedName>
        <fullName evidence="1">Uncharacterized protein</fullName>
    </submittedName>
</protein>
<gene>
    <name evidence="1" type="ORF">IAD24_07195</name>
</gene>
<dbReference type="AlphaFoldDB" id="A0A9D1STP2"/>
<dbReference type="Proteomes" id="UP000824128">
    <property type="component" value="Unassembled WGS sequence"/>
</dbReference>
<reference evidence="1" key="2">
    <citation type="journal article" date="2021" name="PeerJ">
        <title>Extensive microbial diversity within the chicken gut microbiome revealed by metagenomics and culture.</title>
        <authorList>
            <person name="Gilroy R."/>
            <person name="Ravi A."/>
            <person name="Getino M."/>
            <person name="Pursley I."/>
            <person name="Horton D.L."/>
            <person name="Alikhan N.F."/>
            <person name="Baker D."/>
            <person name="Gharbi K."/>
            <person name="Hall N."/>
            <person name="Watson M."/>
            <person name="Adriaenssens E.M."/>
            <person name="Foster-Nyarko E."/>
            <person name="Jarju S."/>
            <person name="Secka A."/>
            <person name="Antonio M."/>
            <person name="Oren A."/>
            <person name="Chaudhuri R.R."/>
            <person name="La Ragione R."/>
            <person name="Hildebrand F."/>
            <person name="Pallen M.J."/>
        </authorList>
    </citation>
    <scope>NUCLEOTIDE SEQUENCE</scope>
    <source>
        <strain evidence="1">ChiGjej2B2-16831</strain>
    </source>
</reference>
<dbReference type="EMBL" id="DVNZ01000228">
    <property type="protein sequence ID" value="HIU94930.1"/>
    <property type="molecule type" value="Genomic_DNA"/>
</dbReference>
<evidence type="ECO:0000313" key="1">
    <source>
        <dbReference type="EMBL" id="HIU94930.1"/>
    </source>
</evidence>
<accession>A0A9D1STP2</accession>
<comment type="caution">
    <text evidence="1">The sequence shown here is derived from an EMBL/GenBank/DDBJ whole genome shotgun (WGS) entry which is preliminary data.</text>
</comment>
<reference evidence="1" key="1">
    <citation type="submission" date="2020-10" db="EMBL/GenBank/DDBJ databases">
        <authorList>
            <person name="Gilroy R."/>
        </authorList>
    </citation>
    <scope>NUCLEOTIDE SEQUENCE</scope>
    <source>
        <strain evidence="1">ChiGjej2B2-16831</strain>
    </source>
</reference>